<dbReference type="InterPro" id="IPR018062">
    <property type="entry name" value="HTH_AraC-typ_CS"/>
</dbReference>
<dbReference type="Pfam" id="PF12833">
    <property type="entry name" value="HTH_18"/>
    <property type="match status" value="1"/>
</dbReference>
<dbReference type="AlphaFoldDB" id="A0A9D1NSQ2"/>
<reference evidence="5" key="1">
    <citation type="submission" date="2020-10" db="EMBL/GenBank/DDBJ databases">
        <authorList>
            <person name="Gilroy R."/>
        </authorList>
    </citation>
    <scope>NUCLEOTIDE SEQUENCE</scope>
    <source>
        <strain evidence="5">1370</strain>
    </source>
</reference>
<dbReference type="SUPFAM" id="SSF46689">
    <property type="entry name" value="Homeodomain-like"/>
    <property type="match status" value="2"/>
</dbReference>
<dbReference type="Pfam" id="PF02311">
    <property type="entry name" value="AraC_binding"/>
    <property type="match status" value="1"/>
</dbReference>
<keyword evidence="1" id="KW-0805">Transcription regulation</keyword>
<dbReference type="GO" id="GO:0043565">
    <property type="term" value="F:sequence-specific DNA binding"/>
    <property type="evidence" value="ECO:0007669"/>
    <property type="project" value="InterPro"/>
</dbReference>
<organism evidence="5 6">
    <name type="scientific">Candidatus Faeciplasma avium</name>
    <dbReference type="NCBI Taxonomy" id="2840798"/>
    <lineage>
        <taxon>Bacteria</taxon>
        <taxon>Bacillati</taxon>
        <taxon>Bacillota</taxon>
        <taxon>Clostridia</taxon>
        <taxon>Eubacteriales</taxon>
        <taxon>Oscillospiraceae</taxon>
        <taxon>Oscillospiraceae incertae sedis</taxon>
        <taxon>Candidatus Faeciplasma</taxon>
    </lineage>
</organism>
<sequence length="298" mass="33807">MSMLFVSREDYDSRQLFGFAGVGCFHSQEHVKRPGGRAETQWVRGYYQWIQCLRGRGEVVIDGQRIAVEPGQGMLLVPGEPHEYYPLSESWEVDWVVFYGDKSEEFIKREICAASSQVYSVSAPEELHEAILALYRMSCSDDPLRLIKASAMVYRVLLGIYLYVIRASELSIEARATRLRRIFGYIDSHYGEEITLNQLARLMDYTPQYLCRLFKSLTGSTIFRYIAQVRINKSKELLLNRPELPIKEIAALSGFTDTGYFCSTFRKLEGVTPGQFRAGYGLQAGKISLKEAGGAVKA</sequence>
<dbReference type="InterPro" id="IPR037923">
    <property type="entry name" value="HTH-like"/>
</dbReference>
<evidence type="ECO:0000256" key="3">
    <source>
        <dbReference type="ARBA" id="ARBA00023163"/>
    </source>
</evidence>
<dbReference type="Proteomes" id="UP000823960">
    <property type="component" value="Unassembled WGS sequence"/>
</dbReference>
<proteinExistence type="predicted"/>
<dbReference type="InterPro" id="IPR009057">
    <property type="entry name" value="Homeodomain-like_sf"/>
</dbReference>
<keyword evidence="2" id="KW-0238">DNA-binding</keyword>
<dbReference type="PROSITE" id="PS00041">
    <property type="entry name" value="HTH_ARAC_FAMILY_1"/>
    <property type="match status" value="1"/>
</dbReference>
<dbReference type="InterPro" id="IPR020449">
    <property type="entry name" value="Tscrpt_reg_AraC-type_HTH"/>
</dbReference>
<dbReference type="PRINTS" id="PR00032">
    <property type="entry name" value="HTHARAC"/>
</dbReference>
<evidence type="ECO:0000259" key="4">
    <source>
        <dbReference type="PROSITE" id="PS01124"/>
    </source>
</evidence>
<dbReference type="PANTHER" id="PTHR43280:SF2">
    <property type="entry name" value="HTH-TYPE TRANSCRIPTIONAL REGULATOR EXSA"/>
    <property type="match status" value="1"/>
</dbReference>
<dbReference type="PROSITE" id="PS01124">
    <property type="entry name" value="HTH_ARAC_FAMILY_2"/>
    <property type="match status" value="1"/>
</dbReference>
<accession>A0A9D1NSQ2</accession>
<feature type="domain" description="HTH araC/xylS-type" evidence="4">
    <location>
        <begin position="180"/>
        <end position="279"/>
    </location>
</feature>
<dbReference type="Gene3D" id="2.60.120.280">
    <property type="entry name" value="Regulatory protein AraC"/>
    <property type="match status" value="1"/>
</dbReference>
<keyword evidence="3" id="KW-0804">Transcription</keyword>
<evidence type="ECO:0000256" key="2">
    <source>
        <dbReference type="ARBA" id="ARBA00023125"/>
    </source>
</evidence>
<protein>
    <submittedName>
        <fullName evidence="5">Helix-turn-helix transcriptional regulator</fullName>
    </submittedName>
</protein>
<dbReference type="InterPro" id="IPR018060">
    <property type="entry name" value="HTH_AraC"/>
</dbReference>
<evidence type="ECO:0000313" key="5">
    <source>
        <dbReference type="EMBL" id="HIV11409.1"/>
    </source>
</evidence>
<dbReference type="GO" id="GO:0003700">
    <property type="term" value="F:DNA-binding transcription factor activity"/>
    <property type="evidence" value="ECO:0007669"/>
    <property type="project" value="InterPro"/>
</dbReference>
<evidence type="ECO:0000256" key="1">
    <source>
        <dbReference type="ARBA" id="ARBA00023015"/>
    </source>
</evidence>
<dbReference type="SUPFAM" id="SSF51215">
    <property type="entry name" value="Regulatory protein AraC"/>
    <property type="match status" value="1"/>
</dbReference>
<dbReference type="InterPro" id="IPR003313">
    <property type="entry name" value="AraC-bd"/>
</dbReference>
<name>A0A9D1NSQ2_9FIRM</name>
<dbReference type="EMBL" id="DVOL01000098">
    <property type="protein sequence ID" value="HIV11409.1"/>
    <property type="molecule type" value="Genomic_DNA"/>
</dbReference>
<dbReference type="PANTHER" id="PTHR43280">
    <property type="entry name" value="ARAC-FAMILY TRANSCRIPTIONAL REGULATOR"/>
    <property type="match status" value="1"/>
</dbReference>
<dbReference type="SMART" id="SM00342">
    <property type="entry name" value="HTH_ARAC"/>
    <property type="match status" value="1"/>
</dbReference>
<comment type="caution">
    <text evidence="5">The sequence shown here is derived from an EMBL/GenBank/DDBJ whole genome shotgun (WGS) entry which is preliminary data.</text>
</comment>
<reference evidence="5" key="2">
    <citation type="journal article" date="2021" name="PeerJ">
        <title>Extensive microbial diversity within the chicken gut microbiome revealed by metagenomics and culture.</title>
        <authorList>
            <person name="Gilroy R."/>
            <person name="Ravi A."/>
            <person name="Getino M."/>
            <person name="Pursley I."/>
            <person name="Horton D.L."/>
            <person name="Alikhan N.F."/>
            <person name="Baker D."/>
            <person name="Gharbi K."/>
            <person name="Hall N."/>
            <person name="Watson M."/>
            <person name="Adriaenssens E.M."/>
            <person name="Foster-Nyarko E."/>
            <person name="Jarju S."/>
            <person name="Secka A."/>
            <person name="Antonio M."/>
            <person name="Oren A."/>
            <person name="Chaudhuri R.R."/>
            <person name="La Ragione R."/>
            <person name="Hildebrand F."/>
            <person name="Pallen M.J."/>
        </authorList>
    </citation>
    <scope>NUCLEOTIDE SEQUENCE</scope>
    <source>
        <strain evidence="5">1370</strain>
    </source>
</reference>
<evidence type="ECO:0000313" key="6">
    <source>
        <dbReference type="Proteomes" id="UP000823960"/>
    </source>
</evidence>
<gene>
    <name evidence="5" type="ORF">IAD28_06940</name>
</gene>
<dbReference type="Gene3D" id="1.10.10.60">
    <property type="entry name" value="Homeodomain-like"/>
    <property type="match status" value="2"/>
</dbReference>